<protein>
    <recommendedName>
        <fullName evidence="1">DinB-like domain-containing protein</fullName>
    </recommendedName>
</protein>
<keyword evidence="3" id="KW-1185">Reference proteome</keyword>
<dbReference type="EMBL" id="AP027081">
    <property type="protein sequence ID" value="BDU78358.1"/>
    <property type="molecule type" value="Genomic_DNA"/>
</dbReference>
<sequence length="159" mass="17077">MLPTLEAVAKGFALGTPMLDRAVGDFTPEDWGVRDAAGHDPRWILGHLATYRQSVIALQGQPREDASWMEAFTRGRTAVDIPGDLDMATVMAAFQAAGEVIARGWEALTPERLAAPLGRTLPDGTSTVGDGLRFLAWHEAYHLGQLGLFRKLAGKPGVA</sequence>
<proteinExistence type="predicted"/>
<dbReference type="KEGG" id="msea:METESE_33160"/>
<reference evidence="2" key="1">
    <citation type="journal article" date="2023" name="Int. J. Syst. Evol. Microbiol.">
        <title>Mesoterricola silvestris gen. nov., sp. nov., Mesoterricola sediminis sp. nov., Geothrix oryzae sp. nov., Geothrix edaphica sp. nov., Geothrix rubra sp. nov., and Geothrix limicola sp. nov., six novel members of Acidobacteriota isolated from soils.</title>
        <authorList>
            <person name="Itoh H."/>
            <person name="Sugisawa Y."/>
            <person name="Mise K."/>
            <person name="Xu Z."/>
            <person name="Kuniyasu M."/>
            <person name="Ushijima N."/>
            <person name="Kawano K."/>
            <person name="Kobayashi E."/>
            <person name="Shiratori Y."/>
            <person name="Masuda Y."/>
            <person name="Senoo K."/>
        </authorList>
    </citation>
    <scope>NUCLEOTIDE SEQUENCE</scope>
    <source>
        <strain evidence="2">W786</strain>
    </source>
</reference>
<dbReference type="Pfam" id="PF12867">
    <property type="entry name" value="DinB_2"/>
    <property type="match status" value="1"/>
</dbReference>
<dbReference type="SUPFAM" id="SSF109854">
    <property type="entry name" value="DinB/YfiT-like putative metalloenzymes"/>
    <property type="match status" value="1"/>
</dbReference>
<feature type="domain" description="DinB-like" evidence="1">
    <location>
        <begin position="18"/>
        <end position="146"/>
    </location>
</feature>
<gene>
    <name evidence="2" type="ORF">METESE_33160</name>
</gene>
<evidence type="ECO:0000313" key="3">
    <source>
        <dbReference type="Proteomes" id="UP001228113"/>
    </source>
</evidence>
<accession>A0AA48H9F6</accession>
<dbReference type="InterPro" id="IPR034660">
    <property type="entry name" value="DinB/YfiT-like"/>
</dbReference>
<organism evidence="2 3">
    <name type="scientific">Mesoterricola sediminis</name>
    <dbReference type="NCBI Taxonomy" id="2927980"/>
    <lineage>
        <taxon>Bacteria</taxon>
        <taxon>Pseudomonadati</taxon>
        <taxon>Acidobacteriota</taxon>
        <taxon>Holophagae</taxon>
        <taxon>Holophagales</taxon>
        <taxon>Holophagaceae</taxon>
        <taxon>Mesoterricola</taxon>
    </lineage>
</organism>
<dbReference type="Gene3D" id="1.20.120.450">
    <property type="entry name" value="dinb family like domain"/>
    <property type="match status" value="1"/>
</dbReference>
<name>A0AA48H9F6_9BACT</name>
<dbReference type="Proteomes" id="UP001228113">
    <property type="component" value="Chromosome"/>
</dbReference>
<evidence type="ECO:0000313" key="2">
    <source>
        <dbReference type="EMBL" id="BDU78358.1"/>
    </source>
</evidence>
<dbReference type="InterPro" id="IPR024775">
    <property type="entry name" value="DinB-like"/>
</dbReference>
<dbReference type="AlphaFoldDB" id="A0AA48H9F6"/>
<dbReference type="RefSeq" id="WP_316410676.1">
    <property type="nucleotide sequence ID" value="NZ_AP027081.1"/>
</dbReference>
<evidence type="ECO:0000259" key="1">
    <source>
        <dbReference type="Pfam" id="PF12867"/>
    </source>
</evidence>